<reference evidence="1" key="1">
    <citation type="submission" date="2021-03" db="EMBL/GenBank/DDBJ databases">
        <title>Genomic Encyclopedia of Type Strains, Phase IV (KMG-IV): sequencing the most valuable type-strain genomes for metagenomic binning, comparative biology and taxonomic classification.</title>
        <authorList>
            <person name="Goeker M."/>
        </authorList>
    </citation>
    <scope>NUCLEOTIDE SEQUENCE</scope>
    <source>
        <strain evidence="1">DSM 18131</strain>
    </source>
</reference>
<accession>A0ACC5SRA4</accession>
<gene>
    <name evidence="1" type="ORF">J2Z19_001017</name>
</gene>
<organism evidence="1 2">
    <name type="scientific">Ensifer adhaerens</name>
    <name type="common">Sinorhizobium morelense</name>
    <dbReference type="NCBI Taxonomy" id="106592"/>
    <lineage>
        <taxon>Bacteria</taxon>
        <taxon>Pseudomonadati</taxon>
        <taxon>Pseudomonadota</taxon>
        <taxon>Alphaproteobacteria</taxon>
        <taxon>Hyphomicrobiales</taxon>
        <taxon>Rhizobiaceae</taxon>
        <taxon>Sinorhizobium/Ensifer group</taxon>
        <taxon>Ensifer</taxon>
    </lineage>
</organism>
<evidence type="ECO:0000313" key="2">
    <source>
        <dbReference type="Proteomes" id="UP000823773"/>
    </source>
</evidence>
<evidence type="ECO:0000313" key="1">
    <source>
        <dbReference type="EMBL" id="MBP1871320.1"/>
    </source>
</evidence>
<proteinExistence type="predicted"/>
<sequence>MDPNVTTVVEAIETALTPVFLLAGTGGFLNVFVARLARISDRVNEVVDIVASREGEIRSRQIQLAHLRRRTLALEIAVILASLSGVCTCISVIGLLAGAIREHVRDQLLFWFFGAAVAGLIGALLAFLFEMLVAGYSMIRQMAGRDAYHSPPNRQHTPD</sequence>
<dbReference type="Proteomes" id="UP000823773">
    <property type="component" value="Unassembled WGS sequence"/>
</dbReference>
<dbReference type="EMBL" id="JAGGJR010000001">
    <property type="protein sequence ID" value="MBP1871320.1"/>
    <property type="molecule type" value="Genomic_DNA"/>
</dbReference>
<protein>
    <submittedName>
        <fullName evidence="1">Uncharacterized membrane protein YjjP (DUF1212 family)</fullName>
    </submittedName>
</protein>
<keyword evidence="2" id="KW-1185">Reference proteome</keyword>
<name>A0ACC5SRA4_ENSAD</name>
<comment type="caution">
    <text evidence="1">The sequence shown here is derived from an EMBL/GenBank/DDBJ whole genome shotgun (WGS) entry which is preliminary data.</text>
</comment>